<dbReference type="PANTHER" id="PTHR41252">
    <property type="entry name" value="BLR2505 PROTEIN"/>
    <property type="match status" value="1"/>
</dbReference>
<dbReference type="Gene3D" id="3.10.450.50">
    <property type="match status" value="1"/>
</dbReference>
<feature type="domain" description="SnoaL-like" evidence="1">
    <location>
        <begin position="15"/>
        <end position="126"/>
    </location>
</feature>
<dbReference type="InterPro" id="IPR037401">
    <property type="entry name" value="SnoaL-like"/>
</dbReference>
<protein>
    <recommendedName>
        <fullName evidence="1">SnoaL-like domain-containing protein</fullName>
    </recommendedName>
</protein>
<name>A0A6P2DEW5_9BACT</name>
<dbReference type="KEGG" id="gms:SOIL9_84100"/>
<organism evidence="2 3">
    <name type="scientific">Gemmata massiliana</name>
    <dbReference type="NCBI Taxonomy" id="1210884"/>
    <lineage>
        <taxon>Bacteria</taxon>
        <taxon>Pseudomonadati</taxon>
        <taxon>Planctomycetota</taxon>
        <taxon>Planctomycetia</taxon>
        <taxon>Gemmatales</taxon>
        <taxon>Gemmataceae</taxon>
        <taxon>Gemmata</taxon>
    </lineage>
</organism>
<evidence type="ECO:0000259" key="1">
    <source>
        <dbReference type="Pfam" id="PF12680"/>
    </source>
</evidence>
<dbReference type="Pfam" id="PF12680">
    <property type="entry name" value="SnoaL_2"/>
    <property type="match status" value="1"/>
</dbReference>
<gene>
    <name evidence="2" type="ORF">SOIL9_84100</name>
</gene>
<dbReference type="RefSeq" id="WP_162671969.1">
    <property type="nucleotide sequence ID" value="NZ_LR593886.1"/>
</dbReference>
<keyword evidence="3" id="KW-1185">Reference proteome</keyword>
<dbReference type="EMBL" id="LR593886">
    <property type="protein sequence ID" value="VTR99759.1"/>
    <property type="molecule type" value="Genomic_DNA"/>
</dbReference>
<keyword evidence="2" id="KW-0413">Isomerase</keyword>
<sequence length="145" mass="16484">MSQTVVSAELLEKLRRAYTAWHDTRGTSDDTWIALMADDIEMRSIADGAPGMEFSVPRKGKDTIRGYFSGLRADWEMIHYTFDEFVVDGNRVVVFGRCAYRNRKTGKAAESAIVNRWRFHNDLAVEFFEFYDTAKAFAAAVPDPA</sequence>
<dbReference type="Proteomes" id="UP000464178">
    <property type="component" value="Chromosome"/>
</dbReference>
<dbReference type="InterPro" id="IPR032710">
    <property type="entry name" value="NTF2-like_dom_sf"/>
</dbReference>
<evidence type="ECO:0000313" key="2">
    <source>
        <dbReference type="EMBL" id="VTR99759.1"/>
    </source>
</evidence>
<dbReference type="PANTHER" id="PTHR41252:SF1">
    <property type="entry name" value="BLR2505 PROTEIN"/>
    <property type="match status" value="1"/>
</dbReference>
<dbReference type="SUPFAM" id="SSF54427">
    <property type="entry name" value="NTF2-like"/>
    <property type="match status" value="1"/>
</dbReference>
<dbReference type="GO" id="GO:0016853">
    <property type="term" value="F:isomerase activity"/>
    <property type="evidence" value="ECO:0007669"/>
    <property type="project" value="UniProtKB-KW"/>
</dbReference>
<evidence type="ECO:0000313" key="3">
    <source>
        <dbReference type="Proteomes" id="UP000464178"/>
    </source>
</evidence>
<proteinExistence type="predicted"/>
<accession>A0A6P2DEW5</accession>
<dbReference type="AlphaFoldDB" id="A0A6P2DEW5"/>
<reference evidence="2 3" key="1">
    <citation type="submission" date="2019-05" db="EMBL/GenBank/DDBJ databases">
        <authorList>
            <consortium name="Science for Life Laboratories"/>
        </authorList>
    </citation>
    <scope>NUCLEOTIDE SEQUENCE [LARGE SCALE GENOMIC DNA]</scope>
    <source>
        <strain evidence="2">Soil9</strain>
    </source>
</reference>